<proteinExistence type="predicted"/>
<keyword evidence="4" id="KW-1185">Reference proteome</keyword>
<evidence type="ECO:0000313" key="3">
    <source>
        <dbReference type="EMBL" id="MBB6118582.1"/>
    </source>
</evidence>
<keyword evidence="2" id="KW-0472">Membrane</keyword>
<name>A0A841IKI5_9ACTN</name>
<organism evidence="3 4">
    <name type="scientific">Nocardiopsis algeriensis</name>
    <dbReference type="NCBI Taxonomy" id="1478215"/>
    <lineage>
        <taxon>Bacteria</taxon>
        <taxon>Bacillati</taxon>
        <taxon>Actinomycetota</taxon>
        <taxon>Actinomycetes</taxon>
        <taxon>Streptosporangiales</taxon>
        <taxon>Nocardiopsidaceae</taxon>
        <taxon>Nocardiopsis</taxon>
    </lineage>
</organism>
<feature type="transmembrane region" description="Helical" evidence="2">
    <location>
        <begin position="34"/>
        <end position="56"/>
    </location>
</feature>
<evidence type="ECO:0000313" key="4">
    <source>
        <dbReference type="Proteomes" id="UP000536604"/>
    </source>
</evidence>
<protein>
    <submittedName>
        <fullName evidence="3">Multidrug efflux pump subunit AcrA (Membrane-fusion protein)</fullName>
    </submittedName>
</protein>
<dbReference type="Proteomes" id="UP000536604">
    <property type="component" value="Unassembled WGS sequence"/>
</dbReference>
<dbReference type="RefSeq" id="WP_184286851.1">
    <property type="nucleotide sequence ID" value="NZ_JACHJO010000002.1"/>
</dbReference>
<dbReference type="EMBL" id="JACHJO010000002">
    <property type="protein sequence ID" value="MBB6118582.1"/>
    <property type="molecule type" value="Genomic_DNA"/>
</dbReference>
<feature type="region of interest" description="Disordered" evidence="1">
    <location>
        <begin position="97"/>
        <end position="130"/>
    </location>
</feature>
<gene>
    <name evidence="3" type="ORF">FHS13_000514</name>
</gene>
<accession>A0A841IKI5</accession>
<evidence type="ECO:0000256" key="1">
    <source>
        <dbReference type="SAM" id="MobiDB-lite"/>
    </source>
</evidence>
<sequence length="130" mass="13638">MRWLWTWLLVAVAVVLGGAWVLFRFAVDLNELSQLSGVGSLATGVAALVVAVWTLYRPPGGKPDPSEAVRTVNTVNGDVSGPVVQAGTIENGVHIARYGGDHVDPSDRAVPDPGTGNRVDRRGRGGTAEP</sequence>
<comment type="caution">
    <text evidence="3">The sequence shown here is derived from an EMBL/GenBank/DDBJ whole genome shotgun (WGS) entry which is preliminary data.</text>
</comment>
<dbReference type="AlphaFoldDB" id="A0A841IKI5"/>
<keyword evidence="2" id="KW-0812">Transmembrane</keyword>
<feature type="compositionally biased region" description="Basic and acidic residues" evidence="1">
    <location>
        <begin position="99"/>
        <end position="110"/>
    </location>
</feature>
<reference evidence="3 4" key="1">
    <citation type="submission" date="2020-08" db="EMBL/GenBank/DDBJ databases">
        <title>Genomic Encyclopedia of Type Strains, Phase III (KMG-III): the genomes of soil and plant-associated and newly described type strains.</title>
        <authorList>
            <person name="Whitman W."/>
        </authorList>
    </citation>
    <scope>NUCLEOTIDE SEQUENCE [LARGE SCALE GENOMIC DNA]</scope>
    <source>
        <strain evidence="3 4">CECT 8712</strain>
    </source>
</reference>
<keyword evidence="2" id="KW-1133">Transmembrane helix</keyword>
<evidence type="ECO:0000256" key="2">
    <source>
        <dbReference type="SAM" id="Phobius"/>
    </source>
</evidence>